<feature type="domain" description="Glycosyl transferase CAP10" evidence="1">
    <location>
        <begin position="1"/>
        <end position="192"/>
    </location>
</feature>
<evidence type="ECO:0000259" key="1">
    <source>
        <dbReference type="SMART" id="SM00672"/>
    </source>
</evidence>
<dbReference type="AlphaFoldDB" id="A0AAD3XZX7"/>
<proteinExistence type="predicted"/>
<comment type="caution">
    <text evidence="2">The sequence shown here is derived from an EMBL/GenBank/DDBJ whole genome shotgun (WGS) entry which is preliminary data.</text>
</comment>
<gene>
    <name evidence="2" type="ORF">Nepgr_024327</name>
</gene>
<sequence>MEKPAHRSRLRLSKPFSRALEVVRWPATLSSKVFSGRTASLMLLVVLVGTIASTRWIGVDWNKEIAEGFNNSDLSKQCTNRYRIYIEGIAWSVSNKYILACDSMTLLVNPNFYEFFTRGLVPLKHYWPISDHPDHICKSIKFAVNWGNSHVEKAQEIGQAGSKFIMEQMSIENIYDYMFHLLKEYGMLLRYKPTIPPRAVELCSEKWSCVPNGLEHMYRLESMVEGPAQRNPCAMPPPYSHHALQALLSPKCRIKRQVEEWESKGNQ</sequence>
<keyword evidence="3" id="KW-1185">Reference proteome</keyword>
<evidence type="ECO:0000313" key="3">
    <source>
        <dbReference type="Proteomes" id="UP001279734"/>
    </source>
</evidence>
<accession>A0AAD3XZX7</accession>
<dbReference type="Proteomes" id="UP001279734">
    <property type="component" value="Unassembled WGS sequence"/>
</dbReference>
<dbReference type="InterPro" id="IPR006598">
    <property type="entry name" value="CAP10"/>
</dbReference>
<reference evidence="2" key="1">
    <citation type="submission" date="2023-05" db="EMBL/GenBank/DDBJ databases">
        <title>Nepenthes gracilis genome sequencing.</title>
        <authorList>
            <person name="Fukushima K."/>
        </authorList>
    </citation>
    <scope>NUCLEOTIDE SEQUENCE</scope>
    <source>
        <strain evidence="2">SING2019-196</strain>
    </source>
</reference>
<dbReference type="EMBL" id="BSYO01000024">
    <property type="protein sequence ID" value="GMH22484.1"/>
    <property type="molecule type" value="Genomic_DNA"/>
</dbReference>
<evidence type="ECO:0000313" key="2">
    <source>
        <dbReference type="EMBL" id="GMH22484.1"/>
    </source>
</evidence>
<dbReference type="InterPro" id="IPR051091">
    <property type="entry name" value="O-Glucosyltr/Glycosyltrsf_90"/>
</dbReference>
<name>A0AAD3XZX7_NEPGR</name>
<organism evidence="2 3">
    <name type="scientific">Nepenthes gracilis</name>
    <name type="common">Slender pitcher plant</name>
    <dbReference type="NCBI Taxonomy" id="150966"/>
    <lineage>
        <taxon>Eukaryota</taxon>
        <taxon>Viridiplantae</taxon>
        <taxon>Streptophyta</taxon>
        <taxon>Embryophyta</taxon>
        <taxon>Tracheophyta</taxon>
        <taxon>Spermatophyta</taxon>
        <taxon>Magnoliopsida</taxon>
        <taxon>eudicotyledons</taxon>
        <taxon>Gunneridae</taxon>
        <taxon>Pentapetalae</taxon>
        <taxon>Caryophyllales</taxon>
        <taxon>Nepenthaceae</taxon>
        <taxon>Nepenthes</taxon>
    </lineage>
</organism>
<protein>
    <recommendedName>
        <fullName evidence="1">Glycosyl transferase CAP10 domain-containing protein</fullName>
    </recommendedName>
</protein>
<dbReference type="Pfam" id="PF05686">
    <property type="entry name" value="Glyco_transf_90"/>
    <property type="match status" value="1"/>
</dbReference>
<dbReference type="PANTHER" id="PTHR12203">
    <property type="entry name" value="KDEL LYS-ASP-GLU-LEU CONTAINING - RELATED"/>
    <property type="match status" value="1"/>
</dbReference>
<dbReference type="SMART" id="SM00672">
    <property type="entry name" value="CAP10"/>
    <property type="match status" value="1"/>
</dbReference>
<dbReference type="PANTHER" id="PTHR12203:SF99">
    <property type="entry name" value="OS04G0534100 PROTEIN"/>
    <property type="match status" value="1"/>
</dbReference>